<organism evidence="1 2">
    <name type="scientific">Pleurostoma richardsiae</name>
    <dbReference type="NCBI Taxonomy" id="41990"/>
    <lineage>
        <taxon>Eukaryota</taxon>
        <taxon>Fungi</taxon>
        <taxon>Dikarya</taxon>
        <taxon>Ascomycota</taxon>
        <taxon>Pezizomycotina</taxon>
        <taxon>Sordariomycetes</taxon>
        <taxon>Sordariomycetidae</taxon>
        <taxon>Calosphaeriales</taxon>
        <taxon>Pleurostomataceae</taxon>
        <taxon>Pleurostoma</taxon>
    </lineage>
</organism>
<protein>
    <submittedName>
        <fullName evidence="1">Phosphoribulokinase/uridine kinase</fullName>
    </submittedName>
</protein>
<evidence type="ECO:0000313" key="1">
    <source>
        <dbReference type="EMBL" id="KAJ9156463.1"/>
    </source>
</evidence>
<evidence type="ECO:0000313" key="2">
    <source>
        <dbReference type="Proteomes" id="UP001174694"/>
    </source>
</evidence>
<name>A0AA38RTG7_9PEZI</name>
<accession>A0AA38RTG7</accession>
<dbReference type="Gene3D" id="3.40.50.300">
    <property type="entry name" value="P-loop containing nucleotide triphosphate hydrolases"/>
    <property type="match status" value="2"/>
</dbReference>
<dbReference type="AlphaFoldDB" id="A0AA38RTG7"/>
<reference evidence="1" key="1">
    <citation type="submission" date="2022-07" db="EMBL/GenBank/DDBJ databases">
        <title>Fungi with potential for degradation of polypropylene.</title>
        <authorList>
            <person name="Gostincar C."/>
        </authorList>
    </citation>
    <scope>NUCLEOTIDE SEQUENCE</scope>
    <source>
        <strain evidence="1">EXF-13308</strain>
    </source>
</reference>
<gene>
    <name evidence="1" type="ORF">NKR23_g870</name>
</gene>
<dbReference type="EMBL" id="JANBVO010000002">
    <property type="protein sequence ID" value="KAJ9156463.1"/>
    <property type="molecule type" value="Genomic_DNA"/>
</dbReference>
<keyword evidence="2" id="KW-1185">Reference proteome</keyword>
<dbReference type="InterPro" id="IPR027417">
    <property type="entry name" value="P-loop_NTPase"/>
</dbReference>
<dbReference type="Proteomes" id="UP001174694">
    <property type="component" value="Unassembled WGS sequence"/>
</dbReference>
<dbReference type="PANTHER" id="PTHR10285">
    <property type="entry name" value="URIDINE KINASE"/>
    <property type="match status" value="1"/>
</dbReference>
<dbReference type="SUPFAM" id="SSF52540">
    <property type="entry name" value="P-loop containing nucleoside triphosphate hydrolases"/>
    <property type="match status" value="1"/>
</dbReference>
<comment type="caution">
    <text evidence="1">The sequence shown here is derived from an EMBL/GenBank/DDBJ whole genome shotgun (WGS) entry which is preliminary data.</text>
</comment>
<sequence>MDDQVTKLVDKIWNKYLETPPDRRLLIAIAGIPGSGKTTLAQILTAQLNARHSSLEPSSSPSPIAVYVPMDGFHLTRAQLSAMPDPTTAHARRGAEFTFDGAAFLRLAQRLREPLTASSPAIFAPSFDHAAKDPREDDIAVLPTHRVAVLEGNYLALDREPWRSAAALADEVWFVEVGRDVARRRLVRRHLAAGIAADEAEAERRADENDLRNGDEILSERVRADEVIVSNEDEGWVHR</sequence>
<proteinExistence type="predicted"/>